<dbReference type="InterPro" id="IPR037923">
    <property type="entry name" value="HTH-like"/>
</dbReference>
<dbReference type="PROSITE" id="PS01124">
    <property type="entry name" value="HTH_ARAC_FAMILY_2"/>
    <property type="match status" value="1"/>
</dbReference>
<evidence type="ECO:0000313" key="6">
    <source>
        <dbReference type="Proteomes" id="UP000245845"/>
    </source>
</evidence>
<dbReference type="PANTHER" id="PTHR43280:SF2">
    <property type="entry name" value="HTH-TYPE TRANSCRIPTIONAL REGULATOR EXSA"/>
    <property type="match status" value="1"/>
</dbReference>
<name>A0A2Y9BJB2_9FIRM</name>
<evidence type="ECO:0000259" key="4">
    <source>
        <dbReference type="PROSITE" id="PS01124"/>
    </source>
</evidence>
<sequence>MKTKTELLERGSHTWSEDSVRLILTPGTTAKTTYFYTQEIGYFKTCHPYFSERQNLDSFLIVYTVSGKGFLEYEGNTYTLKKGQCFYINCEEHHMYWTGEDEDWEILWIHFNGNSALGYYKEFTRNGFRILDLRDDSLIDRTLRQMISLHKKKNLTTEIVTSNLINGILTELLVLTATNNADTFLIPDYIKEIAREIDKNFKTDLSLKYFEEMTHRSRYHILKEFKKYIGVTINEYLITARITYAKELLKYSELPVGEIAFECGMNNVTHFINLFKAREGQTPLVYRKAWRS</sequence>
<protein>
    <submittedName>
        <fullName evidence="5">AraC family transcriptional regulator</fullName>
    </submittedName>
</protein>
<evidence type="ECO:0000313" key="5">
    <source>
        <dbReference type="EMBL" id="PWJ29352.1"/>
    </source>
</evidence>
<dbReference type="GO" id="GO:0003700">
    <property type="term" value="F:DNA-binding transcription factor activity"/>
    <property type="evidence" value="ECO:0007669"/>
    <property type="project" value="InterPro"/>
</dbReference>
<dbReference type="InterPro" id="IPR018062">
    <property type="entry name" value="HTH_AraC-typ_CS"/>
</dbReference>
<dbReference type="SUPFAM" id="SSF46689">
    <property type="entry name" value="Homeodomain-like"/>
    <property type="match status" value="1"/>
</dbReference>
<gene>
    <name evidence="5" type="ORF">A8806_10689</name>
</gene>
<keyword evidence="6" id="KW-1185">Reference proteome</keyword>
<feature type="domain" description="HTH araC/xylS-type" evidence="4">
    <location>
        <begin position="191"/>
        <end position="289"/>
    </location>
</feature>
<dbReference type="PROSITE" id="PS00041">
    <property type="entry name" value="HTH_ARAC_FAMILY_1"/>
    <property type="match status" value="1"/>
</dbReference>
<dbReference type="EMBL" id="QGDL01000006">
    <property type="protein sequence ID" value="PWJ29352.1"/>
    <property type="molecule type" value="Genomic_DNA"/>
</dbReference>
<keyword evidence="3" id="KW-0804">Transcription</keyword>
<dbReference type="SUPFAM" id="SSF51215">
    <property type="entry name" value="Regulatory protein AraC"/>
    <property type="match status" value="1"/>
</dbReference>
<organism evidence="5 6">
    <name type="scientific">Faecalicatena orotica</name>
    <dbReference type="NCBI Taxonomy" id="1544"/>
    <lineage>
        <taxon>Bacteria</taxon>
        <taxon>Bacillati</taxon>
        <taxon>Bacillota</taxon>
        <taxon>Clostridia</taxon>
        <taxon>Lachnospirales</taxon>
        <taxon>Lachnospiraceae</taxon>
        <taxon>Faecalicatena</taxon>
    </lineage>
</organism>
<dbReference type="Gene3D" id="1.10.10.60">
    <property type="entry name" value="Homeodomain-like"/>
    <property type="match status" value="2"/>
</dbReference>
<comment type="caution">
    <text evidence="5">The sequence shown here is derived from an EMBL/GenBank/DDBJ whole genome shotgun (WGS) entry which is preliminary data.</text>
</comment>
<evidence type="ECO:0000256" key="3">
    <source>
        <dbReference type="ARBA" id="ARBA00023163"/>
    </source>
</evidence>
<dbReference type="Proteomes" id="UP000245845">
    <property type="component" value="Unassembled WGS sequence"/>
</dbReference>
<dbReference type="PANTHER" id="PTHR43280">
    <property type="entry name" value="ARAC-FAMILY TRANSCRIPTIONAL REGULATOR"/>
    <property type="match status" value="1"/>
</dbReference>
<reference evidence="5 6" key="1">
    <citation type="submission" date="2018-05" db="EMBL/GenBank/DDBJ databases">
        <title>The Hungate 1000. A catalogue of reference genomes from the rumen microbiome.</title>
        <authorList>
            <person name="Kelly W."/>
        </authorList>
    </citation>
    <scope>NUCLEOTIDE SEQUENCE [LARGE SCALE GENOMIC DNA]</scope>
    <source>
        <strain evidence="5 6">NLAE-zl-C242</strain>
    </source>
</reference>
<dbReference type="SMART" id="SM00342">
    <property type="entry name" value="HTH_ARAC"/>
    <property type="match status" value="1"/>
</dbReference>
<dbReference type="OrthoDB" id="9813413at2"/>
<keyword evidence="2" id="KW-0238">DNA-binding</keyword>
<evidence type="ECO:0000256" key="2">
    <source>
        <dbReference type="ARBA" id="ARBA00023125"/>
    </source>
</evidence>
<dbReference type="RefSeq" id="WP_109731206.1">
    <property type="nucleotide sequence ID" value="NZ_BAAACK010000026.1"/>
</dbReference>
<dbReference type="InterPro" id="IPR003313">
    <property type="entry name" value="AraC-bd"/>
</dbReference>
<dbReference type="AlphaFoldDB" id="A0A2Y9BJB2"/>
<dbReference type="Pfam" id="PF02311">
    <property type="entry name" value="AraC_binding"/>
    <property type="match status" value="1"/>
</dbReference>
<evidence type="ECO:0000256" key="1">
    <source>
        <dbReference type="ARBA" id="ARBA00023015"/>
    </source>
</evidence>
<dbReference type="InterPro" id="IPR018060">
    <property type="entry name" value="HTH_AraC"/>
</dbReference>
<dbReference type="Gene3D" id="2.60.120.280">
    <property type="entry name" value="Regulatory protein AraC"/>
    <property type="match status" value="1"/>
</dbReference>
<dbReference type="GO" id="GO:0043565">
    <property type="term" value="F:sequence-specific DNA binding"/>
    <property type="evidence" value="ECO:0007669"/>
    <property type="project" value="InterPro"/>
</dbReference>
<proteinExistence type="predicted"/>
<accession>A0A2Y9BJB2</accession>
<keyword evidence="1" id="KW-0805">Transcription regulation</keyword>
<dbReference type="Pfam" id="PF12833">
    <property type="entry name" value="HTH_18"/>
    <property type="match status" value="1"/>
</dbReference>
<dbReference type="InterPro" id="IPR009057">
    <property type="entry name" value="Homeodomain-like_sf"/>
</dbReference>